<reference evidence="1" key="1">
    <citation type="submission" date="2020-10" db="EMBL/GenBank/DDBJ databases">
        <authorList>
            <person name="Han B."/>
            <person name="Lu T."/>
            <person name="Zhao Q."/>
            <person name="Huang X."/>
            <person name="Zhao Y."/>
        </authorList>
    </citation>
    <scope>NUCLEOTIDE SEQUENCE</scope>
</reference>
<dbReference type="AlphaFoldDB" id="A0A811N4Q7"/>
<protein>
    <submittedName>
        <fullName evidence="1">Uncharacterized protein</fullName>
    </submittedName>
</protein>
<gene>
    <name evidence="1" type="ORF">NCGR_LOCUS10635</name>
</gene>
<name>A0A811N4Q7_9POAL</name>
<keyword evidence="2" id="KW-1185">Reference proteome</keyword>
<evidence type="ECO:0000313" key="1">
    <source>
        <dbReference type="EMBL" id="CAD6215372.1"/>
    </source>
</evidence>
<dbReference type="Proteomes" id="UP000604825">
    <property type="component" value="Unassembled WGS sequence"/>
</dbReference>
<dbReference type="EMBL" id="CAJGYO010000002">
    <property type="protein sequence ID" value="CAD6215372.1"/>
    <property type="molecule type" value="Genomic_DNA"/>
</dbReference>
<proteinExistence type="predicted"/>
<accession>A0A811N4Q7</accession>
<organism evidence="1 2">
    <name type="scientific">Miscanthus lutarioriparius</name>
    <dbReference type="NCBI Taxonomy" id="422564"/>
    <lineage>
        <taxon>Eukaryota</taxon>
        <taxon>Viridiplantae</taxon>
        <taxon>Streptophyta</taxon>
        <taxon>Embryophyta</taxon>
        <taxon>Tracheophyta</taxon>
        <taxon>Spermatophyta</taxon>
        <taxon>Magnoliopsida</taxon>
        <taxon>Liliopsida</taxon>
        <taxon>Poales</taxon>
        <taxon>Poaceae</taxon>
        <taxon>PACMAD clade</taxon>
        <taxon>Panicoideae</taxon>
        <taxon>Andropogonodae</taxon>
        <taxon>Andropogoneae</taxon>
        <taxon>Saccharinae</taxon>
        <taxon>Miscanthus</taxon>
    </lineage>
</organism>
<evidence type="ECO:0000313" key="2">
    <source>
        <dbReference type="Proteomes" id="UP000604825"/>
    </source>
</evidence>
<comment type="caution">
    <text evidence="1">The sequence shown here is derived from an EMBL/GenBank/DDBJ whole genome shotgun (WGS) entry which is preliminary data.</text>
</comment>
<sequence length="104" mass="11034">MSAAAAPRKPKKGAVSSPLKVEVAMGGGGGEDGAGSLLALAGGEEGRGQGQGQATTQLLRFAWICLPPRLFFFFFLVSVDWNCHGKEQKYNNIPVFLHALMGRD</sequence>